<dbReference type="OMA" id="DTNKPQG"/>
<proteinExistence type="predicted"/>
<feature type="compositionally biased region" description="Low complexity" evidence="1">
    <location>
        <begin position="111"/>
        <end position="120"/>
    </location>
</feature>
<dbReference type="Proteomes" id="UP000001070">
    <property type="component" value="Unassembled WGS sequence"/>
</dbReference>
<evidence type="ECO:0000313" key="3">
    <source>
        <dbReference type="Proteomes" id="UP000001070"/>
    </source>
</evidence>
<dbReference type="OrthoDB" id="7857313at2759"/>
<dbReference type="STRING" id="7222.B4JXN1"/>
<feature type="region of interest" description="Disordered" evidence="1">
    <location>
        <begin position="98"/>
        <end position="136"/>
    </location>
</feature>
<dbReference type="InParanoid" id="B4JXN1"/>
<sequence length="182" mass="21477">MLRQYQLRVPIRDLKLKRFLTFNAKQMLAYIEPVKKEPLPKMQSEAVQLVPEPDWMNRYNNNLKLGHYDDMDMEQATSVALVPFDHSTIEQNLKNVSTLEPQPHPQPQEQPQPQAQMPKQPLRKTNYNPLRRRSNVDPARVQYIKDRFKDVNMETVTNNNKTLKKKFVSRTTLHSGRLDKIN</sequence>
<organism evidence="3">
    <name type="scientific">Drosophila grimshawi</name>
    <name type="common">Hawaiian fruit fly</name>
    <name type="synonym">Idiomyia grimshawi</name>
    <dbReference type="NCBI Taxonomy" id="7222"/>
    <lineage>
        <taxon>Eukaryota</taxon>
        <taxon>Metazoa</taxon>
        <taxon>Ecdysozoa</taxon>
        <taxon>Arthropoda</taxon>
        <taxon>Hexapoda</taxon>
        <taxon>Insecta</taxon>
        <taxon>Pterygota</taxon>
        <taxon>Neoptera</taxon>
        <taxon>Endopterygota</taxon>
        <taxon>Diptera</taxon>
        <taxon>Brachycera</taxon>
        <taxon>Muscomorpha</taxon>
        <taxon>Ephydroidea</taxon>
        <taxon>Drosophilidae</taxon>
        <taxon>Drosophila</taxon>
        <taxon>Hawaiian Drosophila</taxon>
    </lineage>
</organism>
<keyword evidence="3" id="KW-1185">Reference proteome</keyword>
<gene>
    <name evidence="2" type="primary">Dgri\GH17772</name>
    <name evidence="2" type="ORF">Dgri_GH17772</name>
</gene>
<reference evidence="2 3" key="1">
    <citation type="journal article" date="2007" name="Nature">
        <title>Evolution of genes and genomes on the Drosophila phylogeny.</title>
        <authorList>
            <consortium name="Drosophila 12 Genomes Consortium"/>
            <person name="Clark A.G."/>
            <person name="Eisen M.B."/>
            <person name="Smith D.R."/>
            <person name="Bergman C.M."/>
            <person name="Oliver B."/>
            <person name="Markow T.A."/>
            <person name="Kaufman T.C."/>
            <person name="Kellis M."/>
            <person name="Gelbart W."/>
            <person name="Iyer V.N."/>
            <person name="Pollard D.A."/>
            <person name="Sackton T.B."/>
            <person name="Larracuente A.M."/>
            <person name="Singh N.D."/>
            <person name="Abad J.P."/>
            <person name="Abt D.N."/>
            <person name="Adryan B."/>
            <person name="Aguade M."/>
            <person name="Akashi H."/>
            <person name="Anderson W.W."/>
            <person name="Aquadro C.F."/>
            <person name="Ardell D.H."/>
            <person name="Arguello R."/>
            <person name="Artieri C.G."/>
            <person name="Barbash D.A."/>
            <person name="Barker D."/>
            <person name="Barsanti P."/>
            <person name="Batterham P."/>
            <person name="Batzoglou S."/>
            <person name="Begun D."/>
            <person name="Bhutkar A."/>
            <person name="Blanco E."/>
            <person name="Bosak S.A."/>
            <person name="Bradley R.K."/>
            <person name="Brand A.D."/>
            <person name="Brent M.R."/>
            <person name="Brooks A.N."/>
            <person name="Brown R.H."/>
            <person name="Butlin R.K."/>
            <person name="Caggese C."/>
            <person name="Calvi B.R."/>
            <person name="Bernardo de Carvalho A."/>
            <person name="Caspi A."/>
            <person name="Castrezana S."/>
            <person name="Celniker S.E."/>
            <person name="Chang J.L."/>
            <person name="Chapple C."/>
            <person name="Chatterji S."/>
            <person name="Chinwalla A."/>
            <person name="Civetta A."/>
            <person name="Clifton S.W."/>
            <person name="Comeron J.M."/>
            <person name="Costello J.C."/>
            <person name="Coyne J.A."/>
            <person name="Daub J."/>
            <person name="David R.G."/>
            <person name="Delcher A.L."/>
            <person name="Delehaunty K."/>
            <person name="Do C.B."/>
            <person name="Ebling H."/>
            <person name="Edwards K."/>
            <person name="Eickbush T."/>
            <person name="Evans J.D."/>
            <person name="Filipski A."/>
            <person name="Findeiss S."/>
            <person name="Freyhult E."/>
            <person name="Fulton L."/>
            <person name="Fulton R."/>
            <person name="Garcia A.C."/>
            <person name="Gardiner A."/>
            <person name="Garfield D.A."/>
            <person name="Garvin B.E."/>
            <person name="Gibson G."/>
            <person name="Gilbert D."/>
            <person name="Gnerre S."/>
            <person name="Godfrey J."/>
            <person name="Good R."/>
            <person name="Gotea V."/>
            <person name="Gravely B."/>
            <person name="Greenberg A.J."/>
            <person name="Griffiths-Jones S."/>
            <person name="Gross S."/>
            <person name="Guigo R."/>
            <person name="Gustafson E.A."/>
            <person name="Haerty W."/>
            <person name="Hahn M.W."/>
            <person name="Halligan D.L."/>
            <person name="Halpern A.L."/>
            <person name="Halter G.M."/>
            <person name="Han M.V."/>
            <person name="Heger A."/>
            <person name="Hillier L."/>
            <person name="Hinrichs A.S."/>
            <person name="Holmes I."/>
            <person name="Hoskins R.A."/>
            <person name="Hubisz M.J."/>
            <person name="Hultmark D."/>
            <person name="Huntley M.A."/>
            <person name="Jaffe D.B."/>
            <person name="Jagadeeshan S."/>
            <person name="Jeck W.R."/>
            <person name="Johnson J."/>
            <person name="Jones C.D."/>
            <person name="Jordan W.C."/>
            <person name="Karpen G.H."/>
            <person name="Kataoka E."/>
            <person name="Keightley P.D."/>
            <person name="Kheradpour P."/>
            <person name="Kirkness E.F."/>
            <person name="Koerich L.B."/>
            <person name="Kristiansen K."/>
            <person name="Kudrna D."/>
            <person name="Kulathinal R.J."/>
            <person name="Kumar S."/>
            <person name="Kwok R."/>
            <person name="Lander E."/>
            <person name="Langley C.H."/>
            <person name="Lapoint R."/>
            <person name="Lazzaro B.P."/>
            <person name="Lee S.J."/>
            <person name="Levesque L."/>
            <person name="Li R."/>
            <person name="Lin C.F."/>
            <person name="Lin M.F."/>
            <person name="Lindblad-Toh K."/>
            <person name="Llopart A."/>
            <person name="Long M."/>
            <person name="Low L."/>
            <person name="Lozovsky E."/>
            <person name="Lu J."/>
            <person name="Luo M."/>
            <person name="Machado C.A."/>
            <person name="Makalowski W."/>
            <person name="Marzo M."/>
            <person name="Matsuda M."/>
            <person name="Matzkin L."/>
            <person name="McAllister B."/>
            <person name="McBride C.S."/>
            <person name="McKernan B."/>
            <person name="McKernan K."/>
            <person name="Mendez-Lago M."/>
            <person name="Minx P."/>
            <person name="Mollenhauer M.U."/>
            <person name="Montooth K."/>
            <person name="Mount S.M."/>
            <person name="Mu X."/>
            <person name="Myers E."/>
            <person name="Negre B."/>
            <person name="Newfeld S."/>
            <person name="Nielsen R."/>
            <person name="Noor M.A."/>
            <person name="O'Grady P."/>
            <person name="Pachter L."/>
            <person name="Papaceit M."/>
            <person name="Parisi M.J."/>
            <person name="Parisi M."/>
            <person name="Parts L."/>
            <person name="Pedersen J.S."/>
            <person name="Pesole G."/>
            <person name="Phillippy A.M."/>
            <person name="Ponting C.P."/>
            <person name="Pop M."/>
            <person name="Porcelli D."/>
            <person name="Powell J.R."/>
            <person name="Prohaska S."/>
            <person name="Pruitt K."/>
            <person name="Puig M."/>
            <person name="Quesneville H."/>
            <person name="Ram K.R."/>
            <person name="Rand D."/>
            <person name="Rasmussen M.D."/>
            <person name="Reed L.K."/>
            <person name="Reenan R."/>
            <person name="Reily A."/>
            <person name="Remington K.A."/>
            <person name="Rieger T.T."/>
            <person name="Ritchie M.G."/>
            <person name="Robin C."/>
            <person name="Rogers Y.H."/>
            <person name="Rohde C."/>
            <person name="Rozas J."/>
            <person name="Rubenfield M.J."/>
            <person name="Ruiz A."/>
            <person name="Russo S."/>
            <person name="Salzberg S.L."/>
            <person name="Sanchez-Gracia A."/>
            <person name="Saranga D.J."/>
            <person name="Sato H."/>
            <person name="Schaeffer S.W."/>
            <person name="Schatz M.C."/>
            <person name="Schlenke T."/>
            <person name="Schwartz R."/>
            <person name="Segarra C."/>
            <person name="Singh R.S."/>
            <person name="Sirot L."/>
            <person name="Sirota M."/>
            <person name="Sisneros N.B."/>
            <person name="Smith C.D."/>
            <person name="Smith T.F."/>
            <person name="Spieth J."/>
            <person name="Stage D.E."/>
            <person name="Stark A."/>
            <person name="Stephan W."/>
            <person name="Strausberg R.L."/>
            <person name="Strempel S."/>
            <person name="Sturgill D."/>
            <person name="Sutton G."/>
            <person name="Sutton G.G."/>
            <person name="Tao W."/>
            <person name="Teichmann S."/>
            <person name="Tobari Y.N."/>
            <person name="Tomimura Y."/>
            <person name="Tsolas J.M."/>
            <person name="Valente V.L."/>
            <person name="Venter E."/>
            <person name="Venter J.C."/>
            <person name="Vicario S."/>
            <person name="Vieira F.G."/>
            <person name="Vilella A.J."/>
            <person name="Villasante A."/>
            <person name="Walenz B."/>
            <person name="Wang J."/>
            <person name="Wasserman M."/>
            <person name="Watts T."/>
            <person name="Wilson D."/>
            <person name="Wilson R.K."/>
            <person name="Wing R.A."/>
            <person name="Wolfner M.F."/>
            <person name="Wong A."/>
            <person name="Wong G.K."/>
            <person name="Wu C.I."/>
            <person name="Wu G."/>
            <person name="Yamamoto D."/>
            <person name="Yang H.P."/>
            <person name="Yang S.P."/>
            <person name="Yorke J.A."/>
            <person name="Yoshida K."/>
            <person name="Zdobnov E."/>
            <person name="Zhang P."/>
            <person name="Zhang Y."/>
            <person name="Zimin A.V."/>
            <person name="Baldwin J."/>
            <person name="Abdouelleil A."/>
            <person name="Abdulkadir J."/>
            <person name="Abebe A."/>
            <person name="Abera B."/>
            <person name="Abreu J."/>
            <person name="Acer S.C."/>
            <person name="Aftuck L."/>
            <person name="Alexander A."/>
            <person name="An P."/>
            <person name="Anderson E."/>
            <person name="Anderson S."/>
            <person name="Arachi H."/>
            <person name="Azer M."/>
            <person name="Bachantsang P."/>
            <person name="Barry A."/>
            <person name="Bayul T."/>
            <person name="Berlin A."/>
            <person name="Bessette D."/>
            <person name="Bloom T."/>
            <person name="Blye J."/>
            <person name="Boguslavskiy L."/>
            <person name="Bonnet C."/>
            <person name="Boukhgalter B."/>
            <person name="Bourzgui I."/>
            <person name="Brown A."/>
            <person name="Cahill P."/>
            <person name="Channer S."/>
            <person name="Cheshatsang Y."/>
            <person name="Chuda L."/>
            <person name="Citroen M."/>
            <person name="Collymore A."/>
            <person name="Cooke P."/>
            <person name="Costello M."/>
            <person name="D'Aco K."/>
            <person name="Daza R."/>
            <person name="De Haan G."/>
            <person name="DeGray S."/>
            <person name="DeMaso C."/>
            <person name="Dhargay N."/>
            <person name="Dooley K."/>
            <person name="Dooley E."/>
            <person name="Doricent M."/>
            <person name="Dorje P."/>
            <person name="Dorjee K."/>
            <person name="Dupes A."/>
            <person name="Elong R."/>
            <person name="Falk J."/>
            <person name="Farina A."/>
            <person name="Faro S."/>
            <person name="Ferguson D."/>
            <person name="Fisher S."/>
            <person name="Foley C.D."/>
            <person name="Franke A."/>
            <person name="Friedrich D."/>
            <person name="Gadbois L."/>
            <person name="Gearin G."/>
            <person name="Gearin C.R."/>
            <person name="Giannoukos G."/>
            <person name="Goode T."/>
            <person name="Graham J."/>
            <person name="Grandbois E."/>
            <person name="Grewal S."/>
            <person name="Gyaltsen K."/>
            <person name="Hafez N."/>
            <person name="Hagos B."/>
            <person name="Hall J."/>
            <person name="Henson C."/>
            <person name="Hollinger A."/>
            <person name="Honan T."/>
            <person name="Huard M.D."/>
            <person name="Hughes L."/>
            <person name="Hurhula B."/>
            <person name="Husby M.E."/>
            <person name="Kamat A."/>
            <person name="Kanga B."/>
            <person name="Kashin S."/>
            <person name="Khazanovich D."/>
            <person name="Kisner P."/>
            <person name="Lance K."/>
            <person name="Lara M."/>
            <person name="Lee W."/>
            <person name="Lennon N."/>
            <person name="Letendre F."/>
            <person name="LeVine R."/>
            <person name="Lipovsky A."/>
            <person name="Liu X."/>
            <person name="Liu J."/>
            <person name="Liu S."/>
            <person name="Lokyitsang T."/>
            <person name="Lokyitsang Y."/>
            <person name="Lubonja R."/>
            <person name="Lui A."/>
            <person name="MacDonald P."/>
            <person name="Magnisalis V."/>
            <person name="Maru K."/>
            <person name="Matthews C."/>
            <person name="McCusker W."/>
            <person name="McDonough S."/>
            <person name="Mehta T."/>
            <person name="Meldrim J."/>
            <person name="Meneus L."/>
            <person name="Mihai O."/>
            <person name="Mihalev A."/>
            <person name="Mihova T."/>
            <person name="Mittelman R."/>
            <person name="Mlenga V."/>
            <person name="Montmayeur A."/>
            <person name="Mulrain L."/>
            <person name="Navidi A."/>
            <person name="Naylor J."/>
            <person name="Negash T."/>
            <person name="Nguyen T."/>
            <person name="Nguyen N."/>
            <person name="Nicol R."/>
            <person name="Norbu C."/>
            <person name="Norbu N."/>
            <person name="Novod N."/>
            <person name="O'Neill B."/>
            <person name="Osman S."/>
            <person name="Markiewicz E."/>
            <person name="Oyono O.L."/>
            <person name="Patti C."/>
            <person name="Phunkhang P."/>
            <person name="Pierre F."/>
            <person name="Priest M."/>
            <person name="Raghuraman S."/>
            <person name="Rege F."/>
            <person name="Reyes R."/>
            <person name="Rise C."/>
            <person name="Rogov P."/>
            <person name="Ross K."/>
            <person name="Ryan E."/>
            <person name="Settipalli S."/>
            <person name="Shea T."/>
            <person name="Sherpa N."/>
            <person name="Shi L."/>
            <person name="Shih D."/>
            <person name="Sparrow T."/>
            <person name="Spaulding J."/>
            <person name="Stalker J."/>
            <person name="Stange-Thomann N."/>
            <person name="Stavropoulos S."/>
            <person name="Stone C."/>
            <person name="Strader C."/>
            <person name="Tesfaye S."/>
            <person name="Thomson T."/>
            <person name="Thoulutsang Y."/>
            <person name="Thoulutsang D."/>
            <person name="Topham K."/>
            <person name="Topping I."/>
            <person name="Tsamla T."/>
            <person name="Vassiliev H."/>
            <person name="Vo A."/>
            <person name="Wangchuk T."/>
            <person name="Wangdi T."/>
            <person name="Weiand M."/>
            <person name="Wilkinson J."/>
            <person name="Wilson A."/>
            <person name="Yadav S."/>
            <person name="Young G."/>
            <person name="Yu Q."/>
            <person name="Zembek L."/>
            <person name="Zhong D."/>
            <person name="Zimmer A."/>
            <person name="Zwirko Z."/>
            <person name="Jaffe D.B."/>
            <person name="Alvarez P."/>
            <person name="Brockman W."/>
            <person name="Butler J."/>
            <person name="Chin C."/>
            <person name="Gnerre S."/>
            <person name="Grabherr M."/>
            <person name="Kleber M."/>
            <person name="Mauceli E."/>
            <person name="MacCallum I."/>
        </authorList>
    </citation>
    <scope>NUCLEOTIDE SEQUENCE [LARGE SCALE GENOMIC DNA]</scope>
    <source>
        <strain evidence="3">Tucson 15287-2541.00</strain>
    </source>
</reference>
<dbReference type="AlphaFoldDB" id="B4JXN1"/>
<dbReference type="PhylomeDB" id="B4JXN1"/>
<accession>B4JXN1</accession>
<dbReference type="KEGG" id="dgr:6569442"/>
<name>B4JXN1_DROGR</name>
<dbReference type="EMBL" id="CH916376">
    <property type="protein sequence ID" value="EDV95130.1"/>
    <property type="molecule type" value="Genomic_DNA"/>
</dbReference>
<dbReference type="eggNOG" id="ENOG502RVSV">
    <property type="taxonomic scope" value="Eukaryota"/>
</dbReference>
<evidence type="ECO:0000313" key="2">
    <source>
        <dbReference type="EMBL" id="EDV95130.1"/>
    </source>
</evidence>
<protein>
    <submittedName>
        <fullName evidence="2">GH17772</fullName>
    </submittedName>
</protein>
<evidence type="ECO:0000256" key="1">
    <source>
        <dbReference type="SAM" id="MobiDB-lite"/>
    </source>
</evidence>
<dbReference type="HOGENOM" id="CLU_1483480_0_0_1"/>